<evidence type="ECO:0000313" key="2">
    <source>
        <dbReference type="Proteomes" id="UP000076964"/>
    </source>
</evidence>
<dbReference type="Proteomes" id="UP000076964">
    <property type="component" value="Unassembled WGS sequence"/>
</dbReference>
<organism evidence="1 2">
    <name type="scientific">Thermodesulfatator autotrophicus</name>
    <dbReference type="NCBI Taxonomy" id="1795632"/>
    <lineage>
        <taxon>Bacteria</taxon>
        <taxon>Pseudomonadati</taxon>
        <taxon>Thermodesulfobacteriota</taxon>
        <taxon>Thermodesulfobacteria</taxon>
        <taxon>Thermodesulfobacteriales</taxon>
        <taxon>Thermodesulfatatoraceae</taxon>
        <taxon>Thermodesulfatator</taxon>
    </lineage>
</organism>
<comment type="caution">
    <text evidence="1">The sequence shown here is derived from an EMBL/GenBank/DDBJ whole genome shotgun (WGS) entry which is preliminary data.</text>
</comment>
<accession>A0A177E6M2</accession>
<evidence type="ECO:0000313" key="1">
    <source>
        <dbReference type="EMBL" id="OAG27545.1"/>
    </source>
</evidence>
<dbReference type="EMBL" id="LSFI01000027">
    <property type="protein sequence ID" value="OAG27545.1"/>
    <property type="molecule type" value="Genomic_DNA"/>
</dbReference>
<keyword evidence="2" id="KW-1185">Reference proteome</keyword>
<dbReference type="AlphaFoldDB" id="A0A177E6M2"/>
<dbReference type="RefSeq" id="WP_068542178.1">
    <property type="nucleotide sequence ID" value="NZ_LSFI01000027.1"/>
</dbReference>
<sequence>METIVLRIKPGAKPYLEWLFKHLKDEIEVLSLEDLESLEDAALARAMEEGDRGDFVAEEEVMRALRE</sequence>
<proteinExistence type="predicted"/>
<gene>
    <name evidence="1" type="ORF">TH606_06560</name>
</gene>
<dbReference type="STRING" id="1795632.TH606_06560"/>
<name>A0A177E6M2_9BACT</name>
<protein>
    <submittedName>
        <fullName evidence="1">Uncharacterized protein</fullName>
    </submittedName>
</protein>
<reference evidence="1 2" key="1">
    <citation type="submission" date="2016-02" db="EMBL/GenBank/DDBJ databases">
        <title>Draft genome sequence of Thermodesulfatator sp. S606.</title>
        <authorList>
            <person name="Lai Q."/>
            <person name="Cao J."/>
            <person name="Dupont S."/>
            <person name="Shao Z."/>
            <person name="Jebbar M."/>
            <person name="Alain K."/>
        </authorList>
    </citation>
    <scope>NUCLEOTIDE SEQUENCE [LARGE SCALE GENOMIC DNA]</scope>
    <source>
        <strain evidence="1 2">S606</strain>
    </source>
</reference>